<feature type="compositionally biased region" description="Basic residues" evidence="1">
    <location>
        <begin position="299"/>
        <end position="316"/>
    </location>
</feature>
<organism evidence="2 3">
    <name type="scientific">Halolamina pelagica</name>
    <dbReference type="NCBI Taxonomy" id="699431"/>
    <lineage>
        <taxon>Archaea</taxon>
        <taxon>Methanobacteriati</taxon>
        <taxon>Methanobacteriota</taxon>
        <taxon>Stenosarchaea group</taxon>
        <taxon>Halobacteria</taxon>
        <taxon>Halobacteriales</taxon>
        <taxon>Haloferacaceae</taxon>
    </lineage>
</organism>
<reference evidence="3" key="1">
    <citation type="submission" date="2013-11" db="EMBL/GenBank/DDBJ databases">
        <authorList>
            <person name="Hoang H.T."/>
            <person name="Killian M.L."/>
            <person name="Madson D.M."/>
            <person name="Arruda P.H.E."/>
            <person name="Sun D."/>
            <person name="Schwartz K.J."/>
            <person name="Yoon K."/>
        </authorList>
    </citation>
    <scope>NUCLEOTIDE SEQUENCE [LARGE SCALE GENOMIC DNA]</scope>
    <source>
        <strain evidence="3">CDK2</strain>
    </source>
</reference>
<dbReference type="STRING" id="699431.SY89_03127"/>
<dbReference type="Proteomes" id="UP000050535">
    <property type="component" value="Unassembled WGS sequence"/>
</dbReference>
<dbReference type="InterPro" id="IPR011989">
    <property type="entry name" value="ARM-like"/>
</dbReference>
<evidence type="ECO:0000256" key="1">
    <source>
        <dbReference type="SAM" id="MobiDB-lite"/>
    </source>
</evidence>
<dbReference type="SUPFAM" id="SSF48371">
    <property type="entry name" value="ARM repeat"/>
    <property type="match status" value="1"/>
</dbReference>
<feature type="region of interest" description="Disordered" evidence="1">
    <location>
        <begin position="299"/>
        <end position="345"/>
    </location>
</feature>
<accession>A0A0P7GKC7</accession>
<comment type="caution">
    <text evidence="2">The sequence shown here is derived from an EMBL/GenBank/DDBJ whole genome shotgun (WGS) entry which is preliminary data.</text>
</comment>
<dbReference type="Gene3D" id="1.25.10.10">
    <property type="entry name" value="Leucine-rich Repeat Variant"/>
    <property type="match status" value="1"/>
</dbReference>
<gene>
    <name evidence="2" type="ORF">SY89_03127</name>
</gene>
<feature type="compositionally biased region" description="Polar residues" evidence="1">
    <location>
        <begin position="336"/>
        <end position="345"/>
    </location>
</feature>
<name>A0A0P7GKC7_9EURY</name>
<sequence length="345" mass="38590">MVNDADPDVETVVESLRGGVGPARSIGQLEEWRLTTDAATEYIQDDPTPFVEIADDIVAAAYREAHREPARVEETTGKEQLSVEIRDNLTALLQQLSYKVPGELVEHRRRLVEIGLRADNQSQRWNNQHLFTNLAAHDDEVGTQLFDSLLSTFTDTEAGDRRPVAGYYVRCLASDHETIAERGLPEVRELLRESPAPVRTEAVKFVRNLVNVGFLSDETPSEAALDATADVRPLLDAEESEVAEAAVEAVFEISEYAPERLRDEVEQLAGFIGHEQVSYSAATTIERVIDAEPGLPRTCRSRSCRRSPTVRRRRRSTVYSSSLRWSKPGLTGTGRPHSSTRYFRT</sequence>
<dbReference type="AlphaFoldDB" id="A0A0P7GKC7"/>
<dbReference type="InterPro" id="IPR016024">
    <property type="entry name" value="ARM-type_fold"/>
</dbReference>
<dbReference type="EMBL" id="LGUC01000002">
    <property type="protein sequence ID" value="KPN28893.1"/>
    <property type="molecule type" value="Genomic_DNA"/>
</dbReference>
<proteinExistence type="predicted"/>
<protein>
    <submittedName>
        <fullName evidence="2">Uncharacterized protein</fullName>
    </submittedName>
</protein>
<keyword evidence="3" id="KW-1185">Reference proteome</keyword>
<evidence type="ECO:0000313" key="3">
    <source>
        <dbReference type="Proteomes" id="UP000050535"/>
    </source>
</evidence>
<evidence type="ECO:0000313" key="2">
    <source>
        <dbReference type="EMBL" id="KPN28893.1"/>
    </source>
</evidence>